<evidence type="ECO:0000313" key="15">
    <source>
        <dbReference type="Proteomes" id="UP000282211"/>
    </source>
</evidence>
<comment type="subcellular location">
    <subcellularLocation>
        <location evidence="12">Cell membrane</location>
        <topology evidence="12">Peripheral membrane protein</topology>
        <orientation evidence="12">Cytoplasmic side</orientation>
    </subcellularLocation>
</comment>
<dbReference type="NCBIfam" id="TIGR00231">
    <property type="entry name" value="small_GTP"/>
    <property type="match status" value="1"/>
</dbReference>
<dbReference type="Proteomes" id="UP000282211">
    <property type="component" value="Unassembled WGS sequence"/>
</dbReference>
<dbReference type="Gene3D" id="3.30.70.870">
    <property type="entry name" value="Elongation Factor G (Translational Gtpase), domain 3"/>
    <property type="match status" value="1"/>
</dbReference>
<evidence type="ECO:0000256" key="7">
    <source>
        <dbReference type="ARBA" id="ARBA00023136"/>
    </source>
</evidence>
<dbReference type="PROSITE" id="PS51722">
    <property type="entry name" value="G_TR_2"/>
    <property type="match status" value="1"/>
</dbReference>
<dbReference type="SUPFAM" id="SSF52540">
    <property type="entry name" value="P-loop containing nucleoside triphosphate hydrolases"/>
    <property type="match status" value="1"/>
</dbReference>
<dbReference type="PRINTS" id="PR00315">
    <property type="entry name" value="ELONGATNFCT"/>
</dbReference>
<protein>
    <recommendedName>
        <fullName evidence="11 12">Elongation factor 4</fullName>
        <shortName evidence="12">EF-4</shortName>
        <ecNumber evidence="11 12">3.6.5.n1</ecNumber>
    </recommendedName>
    <alternativeName>
        <fullName evidence="12">Ribosomal back-translocase LepA</fullName>
    </alternativeName>
</protein>
<dbReference type="PANTHER" id="PTHR43512">
    <property type="entry name" value="TRANSLATION FACTOR GUF1-RELATED"/>
    <property type="match status" value="1"/>
</dbReference>
<comment type="function">
    <text evidence="9 12">Required for accurate and efficient protein synthesis under certain stress conditions. May act as a fidelity factor of the translation reaction, by catalyzing a one-codon backward translocation of tRNAs on improperly translocated ribosomes. Back-translocation proceeds from a post-translocation (POST) complex to a pre-translocation (PRE) complex, thus giving elongation factor G a second chance to translocate the tRNAs correctly. Binds to ribosomes in a GTP-dependent manner.</text>
</comment>
<dbReference type="GO" id="GO:0005525">
    <property type="term" value="F:GTP binding"/>
    <property type="evidence" value="ECO:0007669"/>
    <property type="project" value="UniProtKB-UniRule"/>
</dbReference>
<dbReference type="EMBL" id="RBII01000002">
    <property type="protein sequence ID" value="RKQ69584.1"/>
    <property type="molecule type" value="Genomic_DNA"/>
</dbReference>
<dbReference type="CDD" id="cd16260">
    <property type="entry name" value="EF4_III"/>
    <property type="match status" value="1"/>
</dbReference>
<dbReference type="InterPro" id="IPR038363">
    <property type="entry name" value="LepA_C_sf"/>
</dbReference>
<dbReference type="FunFam" id="3.30.70.870:FF:000004">
    <property type="entry name" value="Translation factor GUF1, mitochondrial"/>
    <property type="match status" value="1"/>
</dbReference>
<dbReference type="FunFam" id="3.30.70.240:FF:000007">
    <property type="entry name" value="Translation factor GUF1, mitochondrial"/>
    <property type="match status" value="1"/>
</dbReference>
<dbReference type="InterPro" id="IPR013842">
    <property type="entry name" value="LepA_CTD"/>
</dbReference>
<dbReference type="FunFam" id="3.40.50.300:FF:000078">
    <property type="entry name" value="Elongation factor 4"/>
    <property type="match status" value="1"/>
</dbReference>
<dbReference type="HAMAP" id="MF_00071">
    <property type="entry name" value="LepA"/>
    <property type="match status" value="1"/>
</dbReference>
<dbReference type="CDD" id="cd03709">
    <property type="entry name" value="lepA_C"/>
    <property type="match status" value="1"/>
</dbReference>
<evidence type="ECO:0000256" key="10">
    <source>
        <dbReference type="ARBA" id="ARBA00061052"/>
    </source>
</evidence>
<gene>
    <name evidence="12" type="primary">lepA</name>
    <name evidence="14" type="ORF">DES40_2385</name>
</gene>
<dbReference type="FunFam" id="2.40.30.10:FF:000015">
    <property type="entry name" value="Translation factor GUF1, mitochondrial"/>
    <property type="match status" value="1"/>
</dbReference>
<dbReference type="GO" id="GO:0045727">
    <property type="term" value="P:positive regulation of translation"/>
    <property type="evidence" value="ECO:0007669"/>
    <property type="project" value="UniProtKB-UniRule"/>
</dbReference>
<dbReference type="InterPro" id="IPR035647">
    <property type="entry name" value="EFG_III/V"/>
</dbReference>
<keyword evidence="7 12" id="KW-0472">Membrane</keyword>
<evidence type="ECO:0000256" key="5">
    <source>
        <dbReference type="ARBA" id="ARBA00022917"/>
    </source>
</evidence>
<dbReference type="InterPro" id="IPR005225">
    <property type="entry name" value="Small_GTP-bd"/>
</dbReference>
<dbReference type="Gene3D" id="3.40.50.300">
    <property type="entry name" value="P-loop containing nucleotide triphosphate hydrolases"/>
    <property type="match status" value="1"/>
</dbReference>
<keyword evidence="15" id="KW-1185">Reference proteome</keyword>
<evidence type="ECO:0000256" key="4">
    <source>
        <dbReference type="ARBA" id="ARBA00022801"/>
    </source>
</evidence>
<evidence type="ECO:0000256" key="1">
    <source>
        <dbReference type="ARBA" id="ARBA00005454"/>
    </source>
</evidence>
<proteinExistence type="inferred from homology"/>
<accession>A0A420WF21</accession>
<comment type="similarity">
    <text evidence="1 12">Belongs to the TRAFAC class translation factor GTPase superfamily. Classic translation factor GTPase family. LepA subfamily.</text>
</comment>
<keyword evidence="5 12" id="KW-0648">Protein biosynthesis</keyword>
<feature type="binding site" evidence="12">
    <location>
        <begin position="148"/>
        <end position="151"/>
    </location>
    <ligand>
        <name>GTP</name>
        <dbReference type="ChEBI" id="CHEBI:37565"/>
    </ligand>
</feature>
<dbReference type="FunCoup" id="A0A420WF21">
    <property type="interactions" value="548"/>
</dbReference>
<evidence type="ECO:0000256" key="6">
    <source>
        <dbReference type="ARBA" id="ARBA00023134"/>
    </source>
</evidence>
<dbReference type="CDD" id="cd01890">
    <property type="entry name" value="LepA"/>
    <property type="match status" value="1"/>
</dbReference>
<dbReference type="InterPro" id="IPR035654">
    <property type="entry name" value="LepA_IV"/>
</dbReference>
<dbReference type="Gene3D" id="3.30.70.240">
    <property type="match status" value="1"/>
</dbReference>
<dbReference type="InterPro" id="IPR004161">
    <property type="entry name" value="EFTu-like_2"/>
</dbReference>
<evidence type="ECO:0000256" key="3">
    <source>
        <dbReference type="ARBA" id="ARBA00022741"/>
    </source>
</evidence>
<dbReference type="PANTHER" id="PTHR43512:SF4">
    <property type="entry name" value="TRANSLATION FACTOR GUF1 HOMOLOG, CHLOROPLASTIC"/>
    <property type="match status" value="1"/>
</dbReference>
<dbReference type="InterPro" id="IPR031157">
    <property type="entry name" value="G_TR_CS"/>
</dbReference>
<keyword evidence="4 12" id="KW-0378">Hydrolase</keyword>
<dbReference type="InterPro" id="IPR000795">
    <property type="entry name" value="T_Tr_GTP-bd_dom"/>
</dbReference>
<evidence type="ECO:0000259" key="13">
    <source>
        <dbReference type="PROSITE" id="PS51722"/>
    </source>
</evidence>
<evidence type="ECO:0000256" key="12">
    <source>
        <dbReference type="HAMAP-Rule" id="MF_00071"/>
    </source>
</evidence>
<keyword evidence="3 12" id="KW-0547">Nucleotide-binding</keyword>
<dbReference type="PROSITE" id="PS00301">
    <property type="entry name" value="G_TR_1"/>
    <property type="match status" value="1"/>
</dbReference>
<dbReference type="GO" id="GO:0003924">
    <property type="term" value="F:GTPase activity"/>
    <property type="evidence" value="ECO:0007669"/>
    <property type="project" value="UniProtKB-UniRule"/>
</dbReference>
<dbReference type="Pfam" id="PF00009">
    <property type="entry name" value="GTP_EFTU"/>
    <property type="match status" value="1"/>
</dbReference>
<dbReference type="GO" id="GO:0043022">
    <property type="term" value="F:ribosome binding"/>
    <property type="evidence" value="ECO:0007669"/>
    <property type="project" value="UniProtKB-UniRule"/>
</dbReference>
<evidence type="ECO:0000313" key="14">
    <source>
        <dbReference type="EMBL" id="RKQ69584.1"/>
    </source>
</evidence>
<dbReference type="SUPFAM" id="SSF54980">
    <property type="entry name" value="EF-G C-terminal domain-like"/>
    <property type="match status" value="2"/>
</dbReference>
<comment type="caution">
    <text evidence="14">The sequence shown here is derived from an EMBL/GenBank/DDBJ whole genome shotgun (WGS) entry which is preliminary data.</text>
</comment>
<comment type="similarity">
    <text evidence="10">Belongs to the GTP-binding elongation factor family. LepA subfamily.</text>
</comment>
<dbReference type="Pfam" id="PF00679">
    <property type="entry name" value="EFG_C"/>
    <property type="match status" value="1"/>
</dbReference>
<dbReference type="Pfam" id="PF03144">
    <property type="entry name" value="GTP_EFTU_D2"/>
    <property type="match status" value="1"/>
</dbReference>
<comment type="catalytic activity">
    <reaction evidence="8 12">
        <text>GTP + H2O = GDP + phosphate + H(+)</text>
        <dbReference type="Rhea" id="RHEA:19669"/>
        <dbReference type="ChEBI" id="CHEBI:15377"/>
        <dbReference type="ChEBI" id="CHEBI:15378"/>
        <dbReference type="ChEBI" id="CHEBI:37565"/>
        <dbReference type="ChEBI" id="CHEBI:43474"/>
        <dbReference type="ChEBI" id="CHEBI:58189"/>
        <dbReference type="EC" id="3.6.5.n1"/>
    </reaction>
</comment>
<reference evidence="14 15" key="1">
    <citation type="submission" date="2018-10" db="EMBL/GenBank/DDBJ databases">
        <title>Genomic Encyclopedia of Type Strains, Phase IV (KMG-IV): sequencing the most valuable type-strain genomes for metagenomic binning, comparative biology and taxonomic classification.</title>
        <authorList>
            <person name="Goeker M."/>
        </authorList>
    </citation>
    <scope>NUCLEOTIDE SEQUENCE [LARGE SCALE GENOMIC DNA]</scope>
    <source>
        <strain evidence="14 15">DSM 22008</strain>
    </source>
</reference>
<sequence>MTPFAKYPAMTEANSTYQSRIRNFSIVAHIDHGKSTLADRLIAFTGGLTDREMSEQVLDNMDIEKERGITIKAQTVRLEYQAKDGQTYILNLMDTPGHVDFAYEVSRSLSACEGSILVVDASQGVEAQTLANVYQAIEHDHEIIPVLNKIDLPAAEPERVKEQIEEVIGLDASDAVVCSAKSGIGIEDVLEAIAMRLPPPAEADPNAPLKGMLVDAWYDTYMGVVVLFRIMEGTIKKGMRIRTMNTGASYTVDKVGVFKPKPTDVASMGPGEVGFFTASIKEVADAAVGDTITEDKRPTEKALAGFKPAQPVVFCGIFPVDAADFEDLRAAMGRLRLNDASFSYEMETSAALGFGFRCGFLGLLHLEIIQERLEREFDLDLITTAPSVVYTMNMRDGTTLHLHNPADMPDVMQIENIEEPWIKATIMTPDDYLGGILKLCQDRRGVQTGLSYVGARAMVEYELPLNEVVFDFYDRLKSVSKGYASFDYQSIGLKEGDLVKMSILVNGDPVDALSMLVHRSNAESRGRQMCERLKDLIPRHLFKIPVQAAIGGRIIARETIAAMRKDVTAKCYGGDASRKRKLLDKQKKGKKRMRQFGKVEIPQEAFIAALKMDDD</sequence>
<evidence type="ECO:0000256" key="11">
    <source>
        <dbReference type="ARBA" id="ARBA00066744"/>
    </source>
</evidence>
<dbReference type="NCBIfam" id="TIGR01393">
    <property type="entry name" value="lepA"/>
    <property type="match status" value="1"/>
</dbReference>
<dbReference type="FunFam" id="3.30.70.2570:FF:000001">
    <property type="entry name" value="Translation factor GUF1, mitochondrial"/>
    <property type="match status" value="1"/>
</dbReference>
<dbReference type="Pfam" id="PF06421">
    <property type="entry name" value="LepA_C"/>
    <property type="match status" value="1"/>
</dbReference>
<feature type="domain" description="Tr-type G" evidence="13">
    <location>
        <begin position="19"/>
        <end position="201"/>
    </location>
</feature>
<dbReference type="AlphaFoldDB" id="A0A420WF21"/>
<keyword evidence="6 12" id="KW-0342">GTP-binding</keyword>
<evidence type="ECO:0000256" key="2">
    <source>
        <dbReference type="ARBA" id="ARBA00022475"/>
    </source>
</evidence>
<dbReference type="GO" id="GO:0003746">
    <property type="term" value="F:translation elongation factor activity"/>
    <property type="evidence" value="ECO:0007669"/>
    <property type="project" value="UniProtKB-UniRule"/>
</dbReference>
<dbReference type="Gene3D" id="2.40.30.10">
    <property type="entry name" value="Translation factors"/>
    <property type="match status" value="1"/>
</dbReference>
<dbReference type="CDD" id="cd03699">
    <property type="entry name" value="EF4_II"/>
    <property type="match status" value="1"/>
</dbReference>
<dbReference type="GO" id="GO:0005886">
    <property type="term" value="C:plasma membrane"/>
    <property type="evidence" value="ECO:0007669"/>
    <property type="project" value="UniProtKB-SubCell"/>
</dbReference>
<dbReference type="Gene3D" id="3.30.70.2570">
    <property type="entry name" value="Elongation factor 4, C-terminal domain"/>
    <property type="match status" value="1"/>
</dbReference>
<keyword evidence="2 12" id="KW-1003">Cell membrane</keyword>
<feature type="binding site" evidence="12">
    <location>
        <begin position="31"/>
        <end position="36"/>
    </location>
    <ligand>
        <name>GTP</name>
        <dbReference type="ChEBI" id="CHEBI:37565"/>
    </ligand>
</feature>
<evidence type="ECO:0000256" key="9">
    <source>
        <dbReference type="ARBA" id="ARBA00057626"/>
    </source>
</evidence>
<name>A0A420WF21_9PROT</name>
<dbReference type="InParanoid" id="A0A420WF21"/>
<dbReference type="InterPro" id="IPR000640">
    <property type="entry name" value="EFG_V-like"/>
</dbReference>
<evidence type="ECO:0000256" key="8">
    <source>
        <dbReference type="ARBA" id="ARBA00050293"/>
    </source>
</evidence>
<dbReference type="InterPro" id="IPR006297">
    <property type="entry name" value="EF-4"/>
</dbReference>
<organism evidence="14 15">
    <name type="scientific">Litorimonas taeanensis</name>
    <dbReference type="NCBI Taxonomy" id="568099"/>
    <lineage>
        <taxon>Bacteria</taxon>
        <taxon>Pseudomonadati</taxon>
        <taxon>Pseudomonadota</taxon>
        <taxon>Alphaproteobacteria</taxon>
        <taxon>Maricaulales</taxon>
        <taxon>Robiginitomaculaceae</taxon>
    </lineage>
</organism>
<dbReference type="InterPro" id="IPR027417">
    <property type="entry name" value="P-loop_NTPase"/>
</dbReference>
<dbReference type="EC" id="3.6.5.n1" evidence="11 12"/>
<dbReference type="GO" id="GO:0097216">
    <property type="term" value="F:guanosine tetraphosphate binding"/>
    <property type="evidence" value="ECO:0007669"/>
    <property type="project" value="UniProtKB-ARBA"/>
</dbReference>